<dbReference type="Pfam" id="PF08711">
    <property type="entry name" value="Med26"/>
    <property type="match status" value="1"/>
</dbReference>
<feature type="compositionally biased region" description="Basic and acidic residues" evidence="2">
    <location>
        <begin position="58"/>
        <end position="71"/>
    </location>
</feature>
<protein>
    <recommendedName>
        <fullName evidence="3">TFIIS N-terminal domain-containing protein</fullName>
    </recommendedName>
</protein>
<dbReference type="GO" id="GO:0008157">
    <property type="term" value="F:protein phosphatase 1 binding"/>
    <property type="evidence" value="ECO:0007669"/>
    <property type="project" value="TreeGrafter"/>
</dbReference>
<evidence type="ECO:0000313" key="4">
    <source>
        <dbReference type="EMBL" id="KAH1182948.1"/>
    </source>
</evidence>
<dbReference type="Proteomes" id="UP000827986">
    <property type="component" value="Unassembled WGS sequence"/>
</dbReference>
<organism evidence="4 5">
    <name type="scientific">Mauremys mutica</name>
    <name type="common">yellowpond turtle</name>
    <dbReference type="NCBI Taxonomy" id="74926"/>
    <lineage>
        <taxon>Eukaryota</taxon>
        <taxon>Metazoa</taxon>
        <taxon>Chordata</taxon>
        <taxon>Craniata</taxon>
        <taxon>Vertebrata</taxon>
        <taxon>Euteleostomi</taxon>
        <taxon>Archelosauria</taxon>
        <taxon>Testudinata</taxon>
        <taxon>Testudines</taxon>
        <taxon>Cryptodira</taxon>
        <taxon>Durocryptodira</taxon>
        <taxon>Testudinoidea</taxon>
        <taxon>Geoemydidae</taxon>
        <taxon>Geoemydinae</taxon>
        <taxon>Mauremys</taxon>
    </lineage>
</organism>
<keyword evidence="1" id="KW-0539">Nucleus</keyword>
<feature type="region of interest" description="Disordered" evidence="2">
    <location>
        <begin position="50"/>
        <end position="113"/>
    </location>
</feature>
<name>A0A9D3XPE0_9SAUR</name>
<comment type="caution">
    <text evidence="4">The sequence shown here is derived from an EMBL/GenBank/DDBJ whole genome shotgun (WGS) entry which is preliminary data.</text>
</comment>
<dbReference type="InterPro" id="IPR035441">
    <property type="entry name" value="TFIIS/LEDGF_dom_sf"/>
</dbReference>
<dbReference type="PANTHER" id="PTHR46557:SF1">
    <property type="entry name" value="SERINE_THREONINE-PROTEIN PHOSPHATASE 1 REGULATORY SUBUNIT 10"/>
    <property type="match status" value="1"/>
</dbReference>
<dbReference type="PANTHER" id="PTHR46557">
    <property type="entry name" value="SERINE/THREONINE-PROTEIN PHOSPHATASE 1 REGULATORY SUBUNIT 10-RELATED"/>
    <property type="match status" value="1"/>
</dbReference>
<evidence type="ECO:0000259" key="3">
    <source>
        <dbReference type="PROSITE" id="PS51319"/>
    </source>
</evidence>
<gene>
    <name evidence="4" type="ORF">KIL84_004440</name>
</gene>
<dbReference type="GO" id="GO:0072357">
    <property type="term" value="C:PTW/PP1 phosphatase complex"/>
    <property type="evidence" value="ECO:0007669"/>
    <property type="project" value="TreeGrafter"/>
</dbReference>
<dbReference type="GO" id="GO:0005634">
    <property type="term" value="C:nucleus"/>
    <property type="evidence" value="ECO:0007669"/>
    <property type="project" value="UniProtKB-SubCell"/>
</dbReference>
<dbReference type="SUPFAM" id="SSF47676">
    <property type="entry name" value="Conserved domain common to transcription factors TFIIS, elongin A, CRSP70"/>
    <property type="match status" value="1"/>
</dbReference>
<keyword evidence="5" id="KW-1185">Reference proteome</keyword>
<evidence type="ECO:0000313" key="5">
    <source>
        <dbReference type="Proteomes" id="UP000827986"/>
    </source>
</evidence>
<feature type="compositionally biased region" description="Basic and acidic residues" evidence="2">
    <location>
        <begin position="78"/>
        <end position="100"/>
    </location>
</feature>
<dbReference type="AlphaFoldDB" id="A0A9D3XPE0"/>
<dbReference type="GO" id="GO:0000785">
    <property type="term" value="C:chromatin"/>
    <property type="evidence" value="ECO:0007669"/>
    <property type="project" value="TreeGrafter"/>
</dbReference>
<dbReference type="InterPro" id="IPR017923">
    <property type="entry name" value="TFIIS_N"/>
</dbReference>
<feature type="domain" description="TFIIS N-terminal" evidence="3">
    <location>
        <begin position="1"/>
        <end position="52"/>
    </location>
</feature>
<accession>A0A9D3XPE0</accession>
<dbReference type="PROSITE" id="PS51319">
    <property type="entry name" value="TFIIS_N"/>
    <property type="match status" value="1"/>
</dbReference>
<reference evidence="4" key="1">
    <citation type="submission" date="2021-09" db="EMBL/GenBank/DDBJ databases">
        <title>The genome of Mauremys mutica provides insights into the evolution of semi-aquatic lifestyle.</title>
        <authorList>
            <person name="Gong S."/>
            <person name="Gao Y."/>
        </authorList>
    </citation>
    <scope>NUCLEOTIDE SEQUENCE</scope>
    <source>
        <strain evidence="4">MM-2020</strain>
        <tissue evidence="4">Muscle</tissue>
    </source>
</reference>
<evidence type="ECO:0000256" key="1">
    <source>
        <dbReference type="PROSITE-ProRule" id="PRU00649"/>
    </source>
</evidence>
<sequence>MVSLVWVKIRDGVGENNTAKLVKQLSKSSEDEELRRLASILVSDWMGVIRSQSSAQPAERDKKKRKEESKGKAPVQEKPQEAKAEAKAEETPEKKREKPKSLRTTAPSHAKFRSTVAAPPVAEAGLLTTAWVEEAATVAATAEVTEAMVEATAGVTAAMVGATEAAAMVEATEAAVMAL</sequence>
<comment type="subcellular location">
    <subcellularLocation>
        <location evidence="1">Nucleus</location>
    </subcellularLocation>
</comment>
<evidence type="ECO:0000256" key="2">
    <source>
        <dbReference type="SAM" id="MobiDB-lite"/>
    </source>
</evidence>
<proteinExistence type="predicted"/>
<dbReference type="EMBL" id="JAHDVG010000466">
    <property type="protein sequence ID" value="KAH1182948.1"/>
    <property type="molecule type" value="Genomic_DNA"/>
</dbReference>